<keyword evidence="2" id="KW-1185">Reference proteome</keyword>
<evidence type="ECO:0000313" key="2">
    <source>
        <dbReference type="Proteomes" id="UP000799440"/>
    </source>
</evidence>
<dbReference type="AlphaFoldDB" id="A0A6A6V8L8"/>
<gene>
    <name evidence="1" type="ORF">M011DRAFT_494769</name>
</gene>
<name>A0A6A6V8L8_9PLEO</name>
<protein>
    <submittedName>
        <fullName evidence="1">Uncharacterized protein</fullName>
    </submittedName>
</protein>
<organism evidence="1 2">
    <name type="scientific">Sporormia fimetaria CBS 119925</name>
    <dbReference type="NCBI Taxonomy" id="1340428"/>
    <lineage>
        <taxon>Eukaryota</taxon>
        <taxon>Fungi</taxon>
        <taxon>Dikarya</taxon>
        <taxon>Ascomycota</taxon>
        <taxon>Pezizomycotina</taxon>
        <taxon>Dothideomycetes</taxon>
        <taxon>Pleosporomycetidae</taxon>
        <taxon>Pleosporales</taxon>
        <taxon>Sporormiaceae</taxon>
        <taxon>Sporormia</taxon>
    </lineage>
</organism>
<dbReference type="EMBL" id="MU006575">
    <property type="protein sequence ID" value="KAF2746958.1"/>
    <property type="molecule type" value="Genomic_DNA"/>
</dbReference>
<dbReference type="Proteomes" id="UP000799440">
    <property type="component" value="Unassembled WGS sequence"/>
</dbReference>
<evidence type="ECO:0000313" key="1">
    <source>
        <dbReference type="EMBL" id="KAF2746958.1"/>
    </source>
</evidence>
<dbReference type="OrthoDB" id="3858188at2759"/>
<reference evidence="1" key="1">
    <citation type="journal article" date="2020" name="Stud. Mycol.">
        <title>101 Dothideomycetes genomes: a test case for predicting lifestyles and emergence of pathogens.</title>
        <authorList>
            <person name="Haridas S."/>
            <person name="Albert R."/>
            <person name="Binder M."/>
            <person name="Bloem J."/>
            <person name="Labutti K."/>
            <person name="Salamov A."/>
            <person name="Andreopoulos B."/>
            <person name="Baker S."/>
            <person name="Barry K."/>
            <person name="Bills G."/>
            <person name="Bluhm B."/>
            <person name="Cannon C."/>
            <person name="Castanera R."/>
            <person name="Culley D."/>
            <person name="Daum C."/>
            <person name="Ezra D."/>
            <person name="Gonzalez J."/>
            <person name="Henrissat B."/>
            <person name="Kuo A."/>
            <person name="Liang C."/>
            <person name="Lipzen A."/>
            <person name="Lutzoni F."/>
            <person name="Magnuson J."/>
            <person name="Mondo S."/>
            <person name="Nolan M."/>
            <person name="Ohm R."/>
            <person name="Pangilinan J."/>
            <person name="Park H.-J."/>
            <person name="Ramirez L."/>
            <person name="Alfaro M."/>
            <person name="Sun H."/>
            <person name="Tritt A."/>
            <person name="Yoshinaga Y."/>
            <person name="Zwiers L.-H."/>
            <person name="Turgeon B."/>
            <person name="Goodwin S."/>
            <person name="Spatafora J."/>
            <person name="Crous P."/>
            <person name="Grigoriev I."/>
        </authorList>
    </citation>
    <scope>NUCLEOTIDE SEQUENCE</scope>
    <source>
        <strain evidence="1">CBS 119925</strain>
    </source>
</reference>
<accession>A0A6A6V8L8</accession>
<proteinExistence type="predicted"/>
<sequence length="262" mass="29852">MQARSLQASRYAPRTPAQNAAITREQRLKEDKDKARRLLARLQWKAESLAVSYTRALEISHNPNVLSEGRYIFINNVTAEHAENMFKVDFFEFYTLLERYLTLCLSIFGITISGTAPPMNINALRLITNPEAMKHKLQSTHQFHANLLDALDDPTNPLQPALGHQDIRIQLGLAKDYRNRWKDVDEKSRDAWDEEDERKKLVRLEDLGLGDMVRVILVGCEQALGIVFDKTEGRAANGYGDFGVIEMDDAPLEYMGDAMELD</sequence>